<dbReference type="Gene3D" id="1.25.40.10">
    <property type="entry name" value="Tetratricopeptide repeat domain"/>
    <property type="match status" value="1"/>
</dbReference>
<sequence length="520" mass="58650">MPKLTLESGLGLLREKAYKAVHASAIKEIKANVIAPIPYFLLGVIAFDHNNFGKALDLFSKAKQFDPEEPFYVAYEAMVLSTLRRSNEALLAANLASKVVGNNAHLRDMLGVVYSRCGDHEKAVEHFKVAVRLNDKEPNYFYNLAASQQFLGRFDEAKTAYEKVLSLEPTHHRAWSSLIALNKQSPETQQLQTLKDMFDRPSNSSDVKLHLGHAIAKTLEDLGQHEESLSWLLRAKLEKRAEFPFDTDSAAKVFEAAKNTAHIKRPTESFDPVRVPIFIVGLPRTGTTLVDRILSSHSQVKSAGELDVFAEQIKRLTNSQSPFVLDAETLDASKDLVLQDAAKGYLSQTQGLAGGAPHMVDKMPLNFFYAALIANAFPKVKIIALRRGAMDSCLSNFRQLFSTQFSYYNYTFDLDDTAYFYRLFDDLMTHWRETLPEDRFMEVRYEDIVHDQENQTQRLLSFCGLDWEEACLRFHENTAAVSTASSVQVRQPLYSGSIDRWKKYGNKLDGLQAALANLAD</sequence>
<dbReference type="GO" id="GO:0008476">
    <property type="term" value="F:protein-tyrosine sulfotransferase activity"/>
    <property type="evidence" value="ECO:0007669"/>
    <property type="project" value="InterPro"/>
</dbReference>
<gene>
    <name evidence="5" type="ORF">GCM10011309_23860</name>
</gene>
<dbReference type="SMART" id="SM00028">
    <property type="entry name" value="TPR"/>
    <property type="match status" value="3"/>
</dbReference>
<name>A0A918NJW7_9PROT</name>
<dbReference type="Pfam" id="PF07719">
    <property type="entry name" value="TPR_2"/>
    <property type="match status" value="1"/>
</dbReference>
<keyword evidence="1" id="KW-0808">Transferase</keyword>
<dbReference type="SUPFAM" id="SSF48452">
    <property type="entry name" value="TPR-like"/>
    <property type="match status" value="1"/>
</dbReference>
<comment type="caution">
    <text evidence="5">The sequence shown here is derived from an EMBL/GenBank/DDBJ whole genome shotgun (WGS) entry which is preliminary data.</text>
</comment>
<dbReference type="SUPFAM" id="SSF52540">
    <property type="entry name" value="P-loop containing nucleoside triphosphate hydrolases"/>
    <property type="match status" value="1"/>
</dbReference>
<dbReference type="Gene3D" id="3.40.50.300">
    <property type="entry name" value="P-loop containing nucleotide triphosphate hydrolases"/>
    <property type="match status" value="1"/>
</dbReference>
<organism evidence="5 6">
    <name type="scientific">Litorimonas cladophorae</name>
    <dbReference type="NCBI Taxonomy" id="1220491"/>
    <lineage>
        <taxon>Bacteria</taxon>
        <taxon>Pseudomonadati</taxon>
        <taxon>Pseudomonadota</taxon>
        <taxon>Alphaproteobacteria</taxon>
        <taxon>Maricaulales</taxon>
        <taxon>Robiginitomaculaceae</taxon>
    </lineage>
</organism>
<dbReference type="Pfam" id="PF13181">
    <property type="entry name" value="TPR_8"/>
    <property type="match status" value="1"/>
</dbReference>
<keyword evidence="6" id="KW-1185">Reference proteome</keyword>
<keyword evidence="2" id="KW-0677">Repeat</keyword>
<evidence type="ECO:0000256" key="3">
    <source>
        <dbReference type="ARBA" id="ARBA00022803"/>
    </source>
</evidence>
<protein>
    <submittedName>
        <fullName evidence="5">Sulfotransferase</fullName>
    </submittedName>
</protein>
<reference evidence="5 6" key="1">
    <citation type="journal article" date="2014" name="Int. J. Syst. Evol. Microbiol.">
        <title>Complete genome sequence of Corynebacterium casei LMG S-19264T (=DSM 44701T), isolated from a smear-ripened cheese.</title>
        <authorList>
            <consortium name="US DOE Joint Genome Institute (JGI-PGF)"/>
            <person name="Walter F."/>
            <person name="Albersmeier A."/>
            <person name="Kalinowski J."/>
            <person name="Ruckert C."/>
        </authorList>
    </citation>
    <scope>NUCLEOTIDE SEQUENCE [LARGE SCALE GENOMIC DNA]</scope>
    <source>
        <strain evidence="5 6">KCTC 23968</strain>
    </source>
</reference>
<dbReference type="AlphaFoldDB" id="A0A918NJW7"/>
<dbReference type="PANTHER" id="PTHR12788:SF10">
    <property type="entry name" value="PROTEIN-TYROSINE SULFOTRANSFERASE"/>
    <property type="match status" value="1"/>
</dbReference>
<feature type="repeat" description="TPR" evidence="4">
    <location>
        <begin position="104"/>
        <end position="137"/>
    </location>
</feature>
<dbReference type="Pfam" id="PF13469">
    <property type="entry name" value="Sulfotransfer_3"/>
    <property type="match status" value="1"/>
</dbReference>
<proteinExistence type="predicted"/>
<accession>A0A918NJW7</accession>
<feature type="repeat" description="TPR" evidence="4">
    <location>
        <begin position="138"/>
        <end position="171"/>
    </location>
</feature>
<evidence type="ECO:0000256" key="4">
    <source>
        <dbReference type="PROSITE-ProRule" id="PRU00339"/>
    </source>
</evidence>
<dbReference type="InterPro" id="IPR011990">
    <property type="entry name" value="TPR-like_helical_dom_sf"/>
</dbReference>
<dbReference type="InterPro" id="IPR019734">
    <property type="entry name" value="TPR_rpt"/>
</dbReference>
<evidence type="ECO:0000313" key="6">
    <source>
        <dbReference type="Proteomes" id="UP000600865"/>
    </source>
</evidence>
<evidence type="ECO:0000313" key="5">
    <source>
        <dbReference type="EMBL" id="GGX73132.1"/>
    </source>
</evidence>
<feature type="repeat" description="TPR" evidence="4">
    <location>
        <begin position="36"/>
        <end position="69"/>
    </location>
</feature>
<dbReference type="InterPro" id="IPR013105">
    <property type="entry name" value="TPR_2"/>
</dbReference>
<evidence type="ECO:0000256" key="1">
    <source>
        <dbReference type="ARBA" id="ARBA00022679"/>
    </source>
</evidence>
<dbReference type="PANTHER" id="PTHR12788">
    <property type="entry name" value="PROTEIN-TYROSINE SULFOTRANSFERASE 2"/>
    <property type="match status" value="1"/>
</dbReference>
<dbReference type="InterPro" id="IPR027417">
    <property type="entry name" value="P-loop_NTPase"/>
</dbReference>
<evidence type="ECO:0000256" key="2">
    <source>
        <dbReference type="ARBA" id="ARBA00022737"/>
    </source>
</evidence>
<dbReference type="RefSeq" id="WP_189586386.1">
    <property type="nucleotide sequence ID" value="NZ_BMYV01000003.1"/>
</dbReference>
<dbReference type="EMBL" id="BMYV01000003">
    <property type="protein sequence ID" value="GGX73132.1"/>
    <property type="molecule type" value="Genomic_DNA"/>
</dbReference>
<dbReference type="PROSITE" id="PS50005">
    <property type="entry name" value="TPR"/>
    <property type="match status" value="3"/>
</dbReference>
<dbReference type="Proteomes" id="UP000600865">
    <property type="component" value="Unassembled WGS sequence"/>
</dbReference>
<dbReference type="InterPro" id="IPR026634">
    <property type="entry name" value="TPST-like"/>
</dbReference>
<keyword evidence="3 4" id="KW-0802">TPR repeat</keyword>